<gene>
    <name evidence="2" type="ORF">V8G54_027300</name>
</gene>
<dbReference type="EMBL" id="CP144693">
    <property type="protein sequence ID" value="WVZ01231.1"/>
    <property type="molecule type" value="Genomic_DNA"/>
</dbReference>
<accession>A0AAQ3RR91</accession>
<keyword evidence="3" id="KW-1185">Reference proteome</keyword>
<evidence type="ECO:0000313" key="3">
    <source>
        <dbReference type="Proteomes" id="UP001374535"/>
    </source>
</evidence>
<protein>
    <submittedName>
        <fullName evidence="2">Uncharacterized protein</fullName>
    </submittedName>
</protein>
<name>A0AAQ3RR91_VIGMU</name>
<feature type="signal peptide" evidence="1">
    <location>
        <begin position="1"/>
        <end position="21"/>
    </location>
</feature>
<sequence length="130" mass="15193">MHIKMWKVKTSIYFSLLPLSAYKYWCVNMEKNNATIHSCIGRPSKESVTAMAHSKNCMPIVLYLKRFSGPLNYIFTIGDGTPANLNIKWKLLMVFTIVLFSGIEEKKVKMNRREEVGQLNLWLFEMFIEH</sequence>
<dbReference type="Proteomes" id="UP001374535">
    <property type="component" value="Chromosome 8"/>
</dbReference>
<evidence type="ECO:0000256" key="1">
    <source>
        <dbReference type="SAM" id="SignalP"/>
    </source>
</evidence>
<feature type="chain" id="PRO_5042823366" evidence="1">
    <location>
        <begin position="22"/>
        <end position="130"/>
    </location>
</feature>
<proteinExistence type="predicted"/>
<reference evidence="2 3" key="1">
    <citation type="journal article" date="2023" name="Life. Sci Alliance">
        <title>Evolutionary insights into 3D genome organization and epigenetic landscape of Vigna mungo.</title>
        <authorList>
            <person name="Junaid A."/>
            <person name="Singh B."/>
            <person name="Bhatia S."/>
        </authorList>
    </citation>
    <scope>NUCLEOTIDE SEQUENCE [LARGE SCALE GENOMIC DNA]</scope>
    <source>
        <strain evidence="2">Urdbean</strain>
    </source>
</reference>
<organism evidence="2 3">
    <name type="scientific">Vigna mungo</name>
    <name type="common">Black gram</name>
    <name type="synonym">Phaseolus mungo</name>
    <dbReference type="NCBI Taxonomy" id="3915"/>
    <lineage>
        <taxon>Eukaryota</taxon>
        <taxon>Viridiplantae</taxon>
        <taxon>Streptophyta</taxon>
        <taxon>Embryophyta</taxon>
        <taxon>Tracheophyta</taxon>
        <taxon>Spermatophyta</taxon>
        <taxon>Magnoliopsida</taxon>
        <taxon>eudicotyledons</taxon>
        <taxon>Gunneridae</taxon>
        <taxon>Pentapetalae</taxon>
        <taxon>rosids</taxon>
        <taxon>fabids</taxon>
        <taxon>Fabales</taxon>
        <taxon>Fabaceae</taxon>
        <taxon>Papilionoideae</taxon>
        <taxon>50 kb inversion clade</taxon>
        <taxon>NPAAA clade</taxon>
        <taxon>indigoferoid/millettioid clade</taxon>
        <taxon>Phaseoleae</taxon>
        <taxon>Vigna</taxon>
    </lineage>
</organism>
<dbReference type="AlphaFoldDB" id="A0AAQ3RR91"/>
<keyword evidence="1" id="KW-0732">Signal</keyword>
<evidence type="ECO:0000313" key="2">
    <source>
        <dbReference type="EMBL" id="WVZ01231.1"/>
    </source>
</evidence>